<dbReference type="Pfam" id="PF01610">
    <property type="entry name" value="DDE_Tnp_ISL3"/>
    <property type="match status" value="1"/>
</dbReference>
<dbReference type="PANTHER" id="PTHR33498:SF1">
    <property type="entry name" value="TRANSPOSASE FOR INSERTION SEQUENCE ELEMENT IS1557"/>
    <property type="match status" value="1"/>
</dbReference>
<organism evidence="2">
    <name type="scientific">Staphylococcus aureus</name>
    <dbReference type="NCBI Taxonomy" id="1280"/>
    <lineage>
        <taxon>Bacteria</taxon>
        <taxon>Bacillati</taxon>
        <taxon>Bacillota</taxon>
        <taxon>Bacilli</taxon>
        <taxon>Bacillales</taxon>
        <taxon>Staphylococcaceae</taxon>
        <taxon>Staphylococcus</taxon>
    </lineage>
</organism>
<evidence type="ECO:0000259" key="1">
    <source>
        <dbReference type="Pfam" id="PF01610"/>
    </source>
</evidence>
<evidence type="ECO:0000313" key="2">
    <source>
        <dbReference type="EMBL" id="BBK66176.1"/>
    </source>
</evidence>
<reference evidence="2" key="1">
    <citation type="submission" date="2019-06" db="EMBL/GenBank/DDBJ databases">
        <title>A novel staphylococcal enterotoxin, SE02, involved in a staphylococcal food poisoning outbreak that occurred in Tokyo in 2004.</title>
        <authorList>
            <person name="Suzuki Y."/>
            <person name="Kubota H."/>
            <person name="Kato R."/>
            <person name="Sadamasu K."/>
        </authorList>
    </citation>
    <scope>NUCLEOTIDE SEQUENCE</scope>
    <source>
        <strain evidence="2">Tokyo12482</strain>
    </source>
</reference>
<protein>
    <recommendedName>
        <fullName evidence="1">Transposase IS204/IS1001/IS1096/IS1165 DDE domain-containing protein</fullName>
    </recommendedName>
</protein>
<sequence length="68" mass="7948">MTLIKEMFPNAKIVIDRFHIVQLLNRNLNGIRVAVMNELRTTNQPLYNKFKRYAKLLLKPGVNGGYKM</sequence>
<dbReference type="AlphaFoldDB" id="A0A5S9C2Y4"/>
<proteinExistence type="predicted"/>
<gene>
    <name evidence="2" type="ORF">TMSFP482_00320</name>
</gene>
<accession>A0A5S9C2Y4</accession>
<dbReference type="InterPro" id="IPR047951">
    <property type="entry name" value="Transpos_ISL3"/>
</dbReference>
<dbReference type="EMBL" id="AP019713">
    <property type="protein sequence ID" value="BBK66176.1"/>
    <property type="molecule type" value="Genomic_DNA"/>
</dbReference>
<dbReference type="InterPro" id="IPR002560">
    <property type="entry name" value="Transposase_DDE"/>
</dbReference>
<dbReference type="PANTHER" id="PTHR33498">
    <property type="entry name" value="TRANSPOSASE FOR INSERTION SEQUENCE ELEMENT IS1557"/>
    <property type="match status" value="1"/>
</dbReference>
<feature type="domain" description="Transposase IS204/IS1001/IS1096/IS1165 DDE" evidence="1">
    <location>
        <begin position="2"/>
        <end position="60"/>
    </location>
</feature>
<name>A0A5S9C2Y4_STAAU</name>